<proteinExistence type="inferred from homology"/>
<dbReference type="InterPro" id="IPR007197">
    <property type="entry name" value="rSAM"/>
</dbReference>
<accession>A0A9D1LHH3</accession>
<gene>
    <name evidence="8" type="ORF">IAB68_01375</name>
</gene>
<feature type="domain" description="Radical SAM core" evidence="7">
    <location>
        <begin position="79"/>
        <end position="301"/>
    </location>
</feature>
<dbReference type="GO" id="GO:0046872">
    <property type="term" value="F:metal ion binding"/>
    <property type="evidence" value="ECO:0007669"/>
    <property type="project" value="UniProtKB-KW"/>
</dbReference>
<dbReference type="SFLD" id="SFLDG01386">
    <property type="entry name" value="main_SPASM_domain-containing"/>
    <property type="match status" value="1"/>
</dbReference>
<dbReference type="Pfam" id="PF13186">
    <property type="entry name" value="SPASM"/>
    <property type="match status" value="1"/>
</dbReference>
<evidence type="ECO:0000256" key="5">
    <source>
        <dbReference type="ARBA" id="ARBA00023014"/>
    </source>
</evidence>
<dbReference type="CDD" id="cd01335">
    <property type="entry name" value="Radical_SAM"/>
    <property type="match status" value="1"/>
</dbReference>
<dbReference type="PROSITE" id="PS51918">
    <property type="entry name" value="RADICAL_SAM"/>
    <property type="match status" value="1"/>
</dbReference>
<sequence length="447" mass="51706">MKLSRFFHHVKIENNVYAIYNSLVMEIAYVDSKTYKKVIDFSVSKKQAEELKKIGVYVSKRSLDDEALKLVRKRYEKVTGKVNIMYFIMSSACNLGCKYCFIENCQFNNNKEINMSEKTALEALIKYTDYLKLNKMRGSVIFYGGEPLVNWKVIKLVLNKATELSSPIDFSMVTNATLLDKEKIEFLAEKQVEIGISIDGPKELNDKNRVYRHGNKSVYDEVIKKFPYLELSSAKFGLSITVSEDLLNKQDEVLNWLKKLGVKSIFYNLYHYTSYDSNWESYYKKACDFLIKSYKLLSSSDIYDGRIIRKIDSFYNNEFKFSDCGAIGANQLAIKPNGDICICHGYLKTDKYVIGNIKELSIEEIMNSDEIKFWKERNTLNNKKCLNCNALFICGGGCAIQAEALFGDRKMIDKPFCIHTKKTLSWILKEAYQLNKKINNNTKEVRQ</sequence>
<evidence type="ECO:0000256" key="1">
    <source>
        <dbReference type="ARBA" id="ARBA00001966"/>
    </source>
</evidence>
<dbReference type="EMBL" id="DVMT01000015">
    <property type="protein sequence ID" value="HIU39939.1"/>
    <property type="molecule type" value="Genomic_DNA"/>
</dbReference>
<dbReference type="SFLD" id="SFLDG01067">
    <property type="entry name" value="SPASM/twitch_domain_containing"/>
    <property type="match status" value="1"/>
</dbReference>
<evidence type="ECO:0000313" key="9">
    <source>
        <dbReference type="Proteomes" id="UP000824074"/>
    </source>
</evidence>
<dbReference type="SFLD" id="SFLDS00029">
    <property type="entry name" value="Radical_SAM"/>
    <property type="match status" value="1"/>
</dbReference>
<dbReference type="Pfam" id="PF04055">
    <property type="entry name" value="Radical_SAM"/>
    <property type="match status" value="1"/>
</dbReference>
<dbReference type="PANTHER" id="PTHR43273:SF3">
    <property type="entry name" value="ANAEROBIC SULFATASE-MATURATING ENZYME HOMOLOG ASLB-RELATED"/>
    <property type="match status" value="1"/>
</dbReference>
<dbReference type="SFLD" id="SFLDG01072">
    <property type="entry name" value="dehydrogenase_like"/>
    <property type="match status" value="1"/>
</dbReference>
<keyword evidence="5" id="KW-0411">Iron-sulfur</keyword>
<comment type="caution">
    <text evidence="8">The sequence shown here is derived from an EMBL/GenBank/DDBJ whole genome shotgun (WGS) entry which is preliminary data.</text>
</comment>
<name>A0A9D1LHH3_9FIRM</name>
<dbReference type="NCBIfam" id="TIGR04085">
    <property type="entry name" value="rSAM_more_4Fe4S"/>
    <property type="match status" value="1"/>
</dbReference>
<protein>
    <submittedName>
        <fullName evidence="8">SPASM domain-containing protein</fullName>
    </submittedName>
</protein>
<dbReference type="Proteomes" id="UP000824074">
    <property type="component" value="Unassembled WGS sequence"/>
</dbReference>
<dbReference type="GO" id="GO:0016491">
    <property type="term" value="F:oxidoreductase activity"/>
    <property type="evidence" value="ECO:0007669"/>
    <property type="project" value="InterPro"/>
</dbReference>
<dbReference type="InterPro" id="IPR023885">
    <property type="entry name" value="4Fe4S-binding_SPASM_dom"/>
</dbReference>
<dbReference type="GO" id="GO:0051536">
    <property type="term" value="F:iron-sulfur cluster binding"/>
    <property type="evidence" value="ECO:0007669"/>
    <property type="project" value="UniProtKB-KW"/>
</dbReference>
<dbReference type="InterPro" id="IPR013785">
    <property type="entry name" value="Aldolase_TIM"/>
</dbReference>
<dbReference type="InterPro" id="IPR058240">
    <property type="entry name" value="rSAM_sf"/>
</dbReference>
<dbReference type="SUPFAM" id="SSF102114">
    <property type="entry name" value="Radical SAM enzymes"/>
    <property type="match status" value="1"/>
</dbReference>
<evidence type="ECO:0000256" key="6">
    <source>
        <dbReference type="ARBA" id="ARBA00023601"/>
    </source>
</evidence>
<evidence type="ECO:0000313" key="8">
    <source>
        <dbReference type="EMBL" id="HIU39939.1"/>
    </source>
</evidence>
<reference evidence="8" key="2">
    <citation type="journal article" date="2021" name="PeerJ">
        <title>Extensive microbial diversity within the chicken gut microbiome revealed by metagenomics and culture.</title>
        <authorList>
            <person name="Gilroy R."/>
            <person name="Ravi A."/>
            <person name="Getino M."/>
            <person name="Pursley I."/>
            <person name="Horton D.L."/>
            <person name="Alikhan N.F."/>
            <person name="Baker D."/>
            <person name="Gharbi K."/>
            <person name="Hall N."/>
            <person name="Watson M."/>
            <person name="Adriaenssens E.M."/>
            <person name="Foster-Nyarko E."/>
            <person name="Jarju S."/>
            <person name="Secka A."/>
            <person name="Antonio M."/>
            <person name="Oren A."/>
            <person name="Chaudhuri R.R."/>
            <person name="La Ragione R."/>
            <person name="Hildebrand F."/>
            <person name="Pallen M.J."/>
        </authorList>
    </citation>
    <scope>NUCLEOTIDE SEQUENCE</scope>
    <source>
        <strain evidence="8">CHK193-30670</strain>
    </source>
</reference>
<comment type="similarity">
    <text evidence="6">Belongs to the radical SAM superfamily. Anaerobic sulfatase-maturating enzyme family.</text>
</comment>
<dbReference type="SFLD" id="SFLDG01384">
    <property type="entry name" value="thioether_bond_formation_requi"/>
    <property type="match status" value="1"/>
</dbReference>
<evidence type="ECO:0000256" key="3">
    <source>
        <dbReference type="ARBA" id="ARBA00022723"/>
    </source>
</evidence>
<dbReference type="InterPro" id="IPR023867">
    <property type="entry name" value="Sulphatase_maturase_rSAM"/>
</dbReference>
<organism evidence="8 9">
    <name type="scientific">Candidatus Aphodocola excrementigallinarum</name>
    <dbReference type="NCBI Taxonomy" id="2840670"/>
    <lineage>
        <taxon>Bacteria</taxon>
        <taxon>Bacillati</taxon>
        <taxon>Bacillota</taxon>
        <taxon>Bacilli</taxon>
        <taxon>Candidatus Aphodocola</taxon>
    </lineage>
</organism>
<keyword evidence="4" id="KW-0408">Iron</keyword>
<dbReference type="Gene3D" id="3.20.20.70">
    <property type="entry name" value="Aldolase class I"/>
    <property type="match status" value="1"/>
</dbReference>
<keyword evidence="3" id="KW-0479">Metal-binding</keyword>
<evidence type="ECO:0000259" key="7">
    <source>
        <dbReference type="PROSITE" id="PS51918"/>
    </source>
</evidence>
<keyword evidence="2" id="KW-0949">S-adenosyl-L-methionine</keyword>
<dbReference type="PANTHER" id="PTHR43273">
    <property type="entry name" value="ANAEROBIC SULFATASE-MATURATING ENZYME HOMOLOG ASLB-RELATED"/>
    <property type="match status" value="1"/>
</dbReference>
<evidence type="ECO:0000256" key="4">
    <source>
        <dbReference type="ARBA" id="ARBA00023004"/>
    </source>
</evidence>
<reference evidence="8" key="1">
    <citation type="submission" date="2020-10" db="EMBL/GenBank/DDBJ databases">
        <authorList>
            <person name="Gilroy R."/>
        </authorList>
    </citation>
    <scope>NUCLEOTIDE SEQUENCE</scope>
    <source>
        <strain evidence="8">CHK193-30670</strain>
    </source>
</reference>
<evidence type="ECO:0000256" key="2">
    <source>
        <dbReference type="ARBA" id="ARBA00022691"/>
    </source>
</evidence>
<dbReference type="AlphaFoldDB" id="A0A9D1LHH3"/>
<comment type="cofactor">
    <cofactor evidence="1">
        <name>[4Fe-4S] cluster</name>
        <dbReference type="ChEBI" id="CHEBI:49883"/>
    </cofactor>
</comment>